<evidence type="ECO:0008006" key="3">
    <source>
        <dbReference type="Google" id="ProtNLM"/>
    </source>
</evidence>
<comment type="caution">
    <text evidence="1">The sequence shown here is derived from an EMBL/GenBank/DDBJ whole genome shotgun (WGS) entry which is preliminary data.</text>
</comment>
<protein>
    <recommendedName>
        <fullName evidence="3">Phasin domain-containing protein</fullName>
    </recommendedName>
</protein>
<organism evidence="1 2">
    <name type="scientific">Lwoffella lincolnii</name>
    <dbReference type="NCBI Taxonomy" id="90241"/>
    <lineage>
        <taxon>Bacteria</taxon>
        <taxon>Pseudomonadati</taxon>
        <taxon>Pseudomonadota</taxon>
        <taxon>Gammaproteobacteria</taxon>
        <taxon>Moraxellales</taxon>
        <taxon>Moraxellaceae</taxon>
        <taxon>Lwoffella</taxon>
    </lineage>
</organism>
<name>A0A1T0CH55_9GAMM</name>
<gene>
    <name evidence="1" type="ORF">B0682_02720</name>
</gene>
<dbReference type="EMBL" id="MUYT01000004">
    <property type="protein sequence ID" value="OOS21609.1"/>
    <property type="molecule type" value="Genomic_DNA"/>
</dbReference>
<evidence type="ECO:0000313" key="1">
    <source>
        <dbReference type="EMBL" id="OOS21609.1"/>
    </source>
</evidence>
<keyword evidence="2" id="KW-1185">Reference proteome</keyword>
<accession>A0A1T0CH55</accession>
<reference evidence="1 2" key="1">
    <citation type="submission" date="2017-02" db="EMBL/GenBank/DDBJ databases">
        <title>Draft genome sequence of Moraxella lincolnii CCUG 9405T type strain.</title>
        <authorList>
            <person name="Salva-Serra F."/>
            <person name="Engstrom-Jakobsson H."/>
            <person name="Thorell K."/>
            <person name="Jaen-Luchoro D."/>
            <person name="Gonzales-Siles L."/>
            <person name="Karlsson R."/>
            <person name="Yazdan S."/>
            <person name="Boulund F."/>
            <person name="Johnning A."/>
            <person name="Engstrand L."/>
            <person name="Kristiansson E."/>
            <person name="Moore E."/>
        </authorList>
    </citation>
    <scope>NUCLEOTIDE SEQUENCE [LARGE SCALE GENOMIC DNA]</scope>
    <source>
        <strain evidence="1 2">CCUG 9405</strain>
    </source>
</reference>
<dbReference type="OrthoDB" id="6717886at2"/>
<dbReference type="RefSeq" id="WP_078306566.1">
    <property type="nucleotide sequence ID" value="NZ_CP147511.1"/>
</dbReference>
<evidence type="ECO:0000313" key="2">
    <source>
        <dbReference type="Proteomes" id="UP000191094"/>
    </source>
</evidence>
<proteinExistence type="predicted"/>
<dbReference type="AlphaFoldDB" id="A0A1T0CH55"/>
<sequence length="135" mass="15460">MPALTDTHQLQQKTLAMLLAVPQVMANRLWIIASTDPTNQNSTKQQHDEIHAMIAEKQLAFMQSLSDITTQLYRSQMVLGLAMLGNWQNLMMGNQQTYVQMNQKIETETLKILDKGINPYVQAVQDNQRRLVFSK</sequence>
<dbReference type="Proteomes" id="UP000191094">
    <property type="component" value="Unassembled WGS sequence"/>
</dbReference>